<organism evidence="1 2">
    <name type="scientific">Alicyclobacillus cycloheptanicus</name>
    <dbReference type="NCBI Taxonomy" id="1457"/>
    <lineage>
        <taxon>Bacteria</taxon>
        <taxon>Bacillati</taxon>
        <taxon>Bacillota</taxon>
        <taxon>Bacilli</taxon>
        <taxon>Bacillales</taxon>
        <taxon>Alicyclobacillaceae</taxon>
        <taxon>Alicyclobacillus</taxon>
    </lineage>
</organism>
<dbReference type="Proteomes" id="UP001232973">
    <property type="component" value="Unassembled WGS sequence"/>
</dbReference>
<evidence type="ECO:0008006" key="3">
    <source>
        <dbReference type="Google" id="ProtNLM"/>
    </source>
</evidence>
<reference evidence="1 2" key="1">
    <citation type="submission" date="2023-07" db="EMBL/GenBank/DDBJ databases">
        <title>Genomic Encyclopedia of Type Strains, Phase IV (KMG-IV): sequencing the most valuable type-strain genomes for metagenomic binning, comparative biology and taxonomic classification.</title>
        <authorList>
            <person name="Goeker M."/>
        </authorList>
    </citation>
    <scope>NUCLEOTIDE SEQUENCE [LARGE SCALE GENOMIC DNA]</scope>
    <source>
        <strain evidence="1 2">DSM 4006</strain>
    </source>
</reference>
<dbReference type="Pfam" id="PF11588">
    <property type="entry name" value="DUF3243"/>
    <property type="match status" value="1"/>
</dbReference>
<gene>
    <name evidence="1" type="ORF">J2S03_003368</name>
</gene>
<dbReference type="Gene3D" id="1.10.760.20">
    <property type="entry name" value="Protein of unknown function DUF3243"/>
    <property type="match status" value="1"/>
</dbReference>
<evidence type="ECO:0000313" key="2">
    <source>
        <dbReference type="Proteomes" id="UP001232973"/>
    </source>
</evidence>
<name>A0ABT9XMH5_9BACL</name>
<accession>A0ABT9XMH5</accession>
<evidence type="ECO:0000313" key="1">
    <source>
        <dbReference type="EMBL" id="MDQ0191497.1"/>
    </source>
</evidence>
<proteinExistence type="predicted"/>
<dbReference type="InterPro" id="IPR024702">
    <property type="entry name" value="Uncharacterised_YmfJ"/>
</dbReference>
<dbReference type="InterPro" id="IPR021637">
    <property type="entry name" value="DUF3243"/>
</dbReference>
<dbReference type="EMBL" id="JAUSTP010000047">
    <property type="protein sequence ID" value="MDQ0191497.1"/>
    <property type="molecule type" value="Genomic_DNA"/>
</dbReference>
<dbReference type="InterPro" id="IPR038292">
    <property type="entry name" value="YmfJ/YflH_sf"/>
</dbReference>
<comment type="caution">
    <text evidence="1">The sequence shown here is derived from an EMBL/GenBank/DDBJ whole genome shotgun (WGS) entry which is preliminary data.</text>
</comment>
<keyword evidence="2" id="KW-1185">Reference proteome</keyword>
<dbReference type="PIRSF" id="PIRSF004764">
    <property type="entry name" value="YmfJ"/>
    <property type="match status" value="1"/>
</dbReference>
<protein>
    <recommendedName>
        <fullName evidence="3">DUF3243 domain-containing protein</fullName>
    </recommendedName>
</protein>
<sequence>MGMQDAMENALENFDRWKEFLGAQVDRAQSMGVSNDRITQVAAKMGDFLANKVDPKNAQERLLKQMWDASTEDEQQTLARVMVKMADRAH</sequence>